<dbReference type="AlphaFoldDB" id="A0A4Y3R360"/>
<gene>
    <name evidence="2" type="ORF">SCA03_45130</name>
</gene>
<feature type="transmembrane region" description="Helical" evidence="1">
    <location>
        <begin position="156"/>
        <end position="179"/>
    </location>
</feature>
<reference evidence="2 3" key="1">
    <citation type="submission" date="2019-06" db="EMBL/GenBank/DDBJ databases">
        <title>Whole genome shotgun sequence of Streptomyces cacaoi subsp. cacaoi NBRC 12748.</title>
        <authorList>
            <person name="Hosoyama A."/>
            <person name="Uohara A."/>
            <person name="Ohji S."/>
            <person name="Ichikawa N."/>
        </authorList>
    </citation>
    <scope>NUCLEOTIDE SEQUENCE [LARGE SCALE GENOMIC DNA]</scope>
    <source>
        <strain evidence="2 3">NBRC 12748</strain>
    </source>
</reference>
<feature type="transmembrane region" description="Helical" evidence="1">
    <location>
        <begin position="46"/>
        <end position="67"/>
    </location>
</feature>
<proteinExistence type="predicted"/>
<accession>A0A4Y3R360</accession>
<feature type="transmembrane region" description="Helical" evidence="1">
    <location>
        <begin position="199"/>
        <end position="219"/>
    </location>
</feature>
<evidence type="ECO:0008006" key="4">
    <source>
        <dbReference type="Google" id="ProtNLM"/>
    </source>
</evidence>
<feature type="transmembrane region" description="Helical" evidence="1">
    <location>
        <begin position="129"/>
        <end position="149"/>
    </location>
</feature>
<evidence type="ECO:0000256" key="1">
    <source>
        <dbReference type="SAM" id="Phobius"/>
    </source>
</evidence>
<keyword evidence="1" id="KW-1133">Transmembrane helix</keyword>
<dbReference type="EMBL" id="BJMM01000025">
    <property type="protein sequence ID" value="GEB51962.1"/>
    <property type="molecule type" value="Genomic_DNA"/>
</dbReference>
<keyword evidence="3" id="KW-1185">Reference proteome</keyword>
<feature type="transmembrane region" description="Helical" evidence="1">
    <location>
        <begin position="21"/>
        <end position="40"/>
    </location>
</feature>
<feature type="transmembrane region" description="Helical" evidence="1">
    <location>
        <begin position="88"/>
        <end position="109"/>
    </location>
</feature>
<keyword evidence="1" id="KW-0472">Membrane</keyword>
<keyword evidence="1" id="KW-0812">Transmembrane</keyword>
<evidence type="ECO:0000313" key="2">
    <source>
        <dbReference type="EMBL" id="GEB51962.1"/>
    </source>
</evidence>
<dbReference type="Proteomes" id="UP000319210">
    <property type="component" value="Unassembled WGS sequence"/>
</dbReference>
<name>A0A4Y3R360_STRCI</name>
<protein>
    <recommendedName>
        <fullName evidence="4">ABC transporter</fullName>
    </recommendedName>
</protein>
<organism evidence="2 3">
    <name type="scientific">Streptomyces cacaoi</name>
    <dbReference type="NCBI Taxonomy" id="1898"/>
    <lineage>
        <taxon>Bacteria</taxon>
        <taxon>Bacillati</taxon>
        <taxon>Actinomycetota</taxon>
        <taxon>Actinomycetes</taxon>
        <taxon>Kitasatosporales</taxon>
        <taxon>Streptomycetaceae</taxon>
        <taxon>Streptomyces</taxon>
    </lineage>
</organism>
<comment type="caution">
    <text evidence="2">The sequence shown here is derived from an EMBL/GenBank/DDBJ whole genome shotgun (WGS) entry which is preliminary data.</text>
</comment>
<evidence type="ECO:0000313" key="3">
    <source>
        <dbReference type="Proteomes" id="UP000319210"/>
    </source>
</evidence>
<sequence>MNGMPALVRYTLATALHSQRYVAPMLLFAGLLGVLTVNGNGPLPPAYAASAGALFVCSTWLTTSMLAMDAPSQRAIVAANVGGTAKTLIGTVVAALLSCLGLLALGLLFPLWVGAYDPLPADFLLGAEVQLTGALAGAAVGVLCSRLVFRRQGYALVTALTLVLALLFIKGLPPMNLLLTELATTPDSFALIPEATAQLILSIALLVLSATVAHAVTLYRD</sequence>